<dbReference type="GO" id="GO:0016020">
    <property type="term" value="C:membrane"/>
    <property type="evidence" value="ECO:0007669"/>
    <property type="project" value="UniProtKB-SubCell"/>
</dbReference>
<dbReference type="InterPro" id="IPR000719">
    <property type="entry name" value="Prot_kinase_dom"/>
</dbReference>
<evidence type="ECO:0000256" key="3">
    <source>
        <dbReference type="ARBA" id="ARBA00022679"/>
    </source>
</evidence>
<evidence type="ECO:0000256" key="6">
    <source>
        <dbReference type="ARBA" id="ARBA00022777"/>
    </source>
</evidence>
<dbReference type="GO" id="GO:0004674">
    <property type="term" value="F:protein serine/threonine kinase activity"/>
    <property type="evidence" value="ECO:0007669"/>
    <property type="project" value="InterPro"/>
</dbReference>
<evidence type="ECO:0000256" key="4">
    <source>
        <dbReference type="ARBA" id="ARBA00022692"/>
    </source>
</evidence>
<keyword evidence="15" id="KW-1185">Reference proteome</keyword>
<keyword evidence="5 10" id="KW-0547">Nucleotide-binding</keyword>
<dbReference type="Gene3D" id="3.30.200.20">
    <property type="entry name" value="Phosphorylase Kinase, domain 1"/>
    <property type="match status" value="1"/>
</dbReference>
<dbReference type="PANTHER" id="PTHR24348">
    <property type="entry name" value="SERINE/THREONINE-PROTEIN KINASE UNC-51-RELATED"/>
    <property type="match status" value="1"/>
</dbReference>
<evidence type="ECO:0000256" key="11">
    <source>
        <dbReference type="SAM" id="MobiDB-lite"/>
    </source>
</evidence>
<evidence type="ECO:0000256" key="12">
    <source>
        <dbReference type="SAM" id="Phobius"/>
    </source>
</evidence>
<proteinExistence type="inferred from homology"/>
<dbReference type="InterPro" id="IPR007248">
    <property type="entry name" value="Mpv17_PMP22"/>
</dbReference>
<dbReference type="PROSITE" id="PS50011">
    <property type="entry name" value="PROTEIN_KINASE_DOM"/>
    <property type="match status" value="1"/>
</dbReference>
<keyword evidence="4 12" id="KW-0812">Transmembrane</keyword>
<keyword evidence="9 12" id="KW-0472">Membrane</keyword>
<dbReference type="InterPro" id="IPR029063">
    <property type="entry name" value="SAM-dependent_MTases_sf"/>
</dbReference>
<feature type="region of interest" description="Disordered" evidence="11">
    <location>
        <begin position="758"/>
        <end position="781"/>
    </location>
</feature>
<comment type="similarity">
    <text evidence="2">Belongs to the peroxisomal membrane protein PXMP2/4 family.</text>
</comment>
<evidence type="ECO:0000256" key="2">
    <source>
        <dbReference type="ARBA" id="ARBA00006824"/>
    </source>
</evidence>
<keyword evidence="3" id="KW-0808">Transferase</keyword>
<evidence type="ECO:0000313" key="14">
    <source>
        <dbReference type="EMBL" id="OLP87777.1"/>
    </source>
</evidence>
<feature type="binding site" evidence="10">
    <location>
        <position position="508"/>
    </location>
    <ligand>
        <name>ATP</name>
        <dbReference type="ChEBI" id="CHEBI:30616"/>
    </ligand>
</feature>
<comment type="subcellular location">
    <subcellularLocation>
        <location evidence="1">Membrane</location>
        <topology evidence="1">Multi-pass membrane protein</topology>
    </subcellularLocation>
</comment>
<dbReference type="InterPro" id="IPR045269">
    <property type="entry name" value="Atg1-like"/>
</dbReference>
<sequence>MHEPSCVRKKYGAAKFCLETAKPTWHQQETALLKFGEGLGGTKTYRAMGWKLNHKRSVFCAVTLLAYACLDQWQLPFAHWKRSIGTRNIQKAKETARRHRQRFVYCRAMPELQSVAESAWQGYESLLDSQGLATDVATAAVLNSASDVVAQLSEMQREDGRVIRAERALRYAAFGSMDGCAGHYWFTFLDTTLPRSGDDVWDTVAKVLADSAVYTPCWCVAFLFVMAVLEGRGPRTGVLEVRRDFWSLLKGNYGITLPFVALIYGLAPVRYQVACFAALTLAYTIVLSLWASARDPTDAIQAESDEASLLYEVGAAIGRALPNKLKRKELFEAFEVACLVQRQARQESYAAGTVVDLCAGCGLLGVFLALMWPRARVIAMDRKQSVLSRMLAEGAITQWPLLRDRFEWKVCDMRRRPVDNSAEPISLPSDCMVVACHACGLLTDEAIAAACSGSLRPMVLVPCKTPNQDIVEFNFYDSYKLGKKLGQGTFGQVRLAKDKLNGKELAVKIVDVRHYDDKTGVCTGQISRTRNKATRDEVVFWKRVCAAECEHVVLLHRAFSDNSLYYMVCERCKRSMLDMTVDGLTEPDLSDIFKQMIKGVLHTHRAEIVHRDVKPDNFLWGGPEHRTLKLCDFGLAAAMPQVGKLFGVYGTAPYMAPEMLTNVGYDYLVDIWSLGAVAFLLTYGRFPYTPVEQTSASMKEAIIKDSPPLHIGTERVSDGAPCSDLLLSFIQSTLSRDPSARPTADLALEHAFFESQSEVAADHDDQEQDGEDAEDEEAVSARPMTHIRSLTHKMTTRPSATVQNGIDELLQKLFVKHGGEAAGSNMFFSEGDEDTERNQADDSSPTISQADCRIRKKNSRRNVKHDMMPFAPAQQSLKMRRRNNLRDPSQHLAASPRALHPLPTYMEMVAL</sequence>
<evidence type="ECO:0000256" key="10">
    <source>
        <dbReference type="PROSITE-ProRule" id="PRU10141"/>
    </source>
</evidence>
<feature type="transmembrane region" description="Helical" evidence="12">
    <location>
        <begin position="271"/>
        <end position="291"/>
    </location>
</feature>
<comment type="caution">
    <text evidence="14">The sequence shown here is derived from an EMBL/GenBank/DDBJ whole genome shotgun (WGS) entry which is preliminary data.</text>
</comment>
<dbReference type="SMART" id="SM00220">
    <property type="entry name" value="S_TKc"/>
    <property type="match status" value="1"/>
</dbReference>
<evidence type="ECO:0000259" key="13">
    <source>
        <dbReference type="PROSITE" id="PS50011"/>
    </source>
</evidence>
<evidence type="ECO:0000256" key="8">
    <source>
        <dbReference type="ARBA" id="ARBA00022989"/>
    </source>
</evidence>
<dbReference type="CDD" id="cd02440">
    <property type="entry name" value="AdoMet_MTases"/>
    <property type="match status" value="1"/>
</dbReference>
<dbReference type="Gene3D" id="1.10.510.10">
    <property type="entry name" value="Transferase(Phosphotransferase) domain 1"/>
    <property type="match status" value="1"/>
</dbReference>
<protein>
    <submittedName>
        <fullName evidence="14">Mitogen-activated protein kinase kinase 1</fullName>
    </submittedName>
</protein>
<evidence type="ECO:0000256" key="9">
    <source>
        <dbReference type="ARBA" id="ARBA00023136"/>
    </source>
</evidence>
<dbReference type="GO" id="GO:0005524">
    <property type="term" value="F:ATP binding"/>
    <property type="evidence" value="ECO:0007669"/>
    <property type="project" value="UniProtKB-UniRule"/>
</dbReference>
<dbReference type="Pfam" id="PF00069">
    <property type="entry name" value="Pkinase"/>
    <property type="match status" value="1"/>
</dbReference>
<reference evidence="14 15" key="1">
    <citation type="submission" date="2016-02" db="EMBL/GenBank/DDBJ databases">
        <title>Genome analysis of coral dinoflagellate symbionts highlights evolutionary adaptations to a symbiotic lifestyle.</title>
        <authorList>
            <person name="Aranda M."/>
            <person name="Li Y."/>
            <person name="Liew Y.J."/>
            <person name="Baumgarten S."/>
            <person name="Simakov O."/>
            <person name="Wilson M."/>
            <person name="Piel J."/>
            <person name="Ashoor H."/>
            <person name="Bougouffa S."/>
            <person name="Bajic V.B."/>
            <person name="Ryu T."/>
            <person name="Ravasi T."/>
            <person name="Bayer T."/>
            <person name="Micklem G."/>
            <person name="Kim H."/>
            <person name="Bhak J."/>
            <person name="Lajeunesse T.C."/>
            <person name="Voolstra C.R."/>
        </authorList>
    </citation>
    <scope>NUCLEOTIDE SEQUENCE [LARGE SCALE GENOMIC DNA]</scope>
    <source>
        <strain evidence="14 15">CCMP2467</strain>
    </source>
</reference>
<keyword evidence="7 10" id="KW-0067">ATP-binding</keyword>
<feature type="domain" description="Protein kinase" evidence="13">
    <location>
        <begin position="479"/>
        <end position="753"/>
    </location>
</feature>
<dbReference type="GO" id="GO:0005829">
    <property type="term" value="C:cytosol"/>
    <property type="evidence" value="ECO:0007669"/>
    <property type="project" value="TreeGrafter"/>
</dbReference>
<dbReference type="Gene3D" id="3.40.50.150">
    <property type="entry name" value="Vaccinia Virus protein VP39"/>
    <property type="match status" value="1"/>
</dbReference>
<feature type="transmembrane region" description="Helical" evidence="12">
    <location>
        <begin position="245"/>
        <end position="265"/>
    </location>
</feature>
<dbReference type="EMBL" id="LSRX01000843">
    <property type="protein sequence ID" value="OLP87777.1"/>
    <property type="molecule type" value="Genomic_DNA"/>
</dbReference>
<feature type="transmembrane region" description="Helical" evidence="12">
    <location>
        <begin position="213"/>
        <end position="233"/>
    </location>
</feature>
<dbReference type="GO" id="GO:0000045">
    <property type="term" value="P:autophagosome assembly"/>
    <property type="evidence" value="ECO:0007669"/>
    <property type="project" value="TreeGrafter"/>
</dbReference>
<dbReference type="SUPFAM" id="SSF56112">
    <property type="entry name" value="Protein kinase-like (PK-like)"/>
    <property type="match status" value="1"/>
</dbReference>
<accession>A0A1Q9CXZ4</accession>
<evidence type="ECO:0000256" key="1">
    <source>
        <dbReference type="ARBA" id="ARBA00004141"/>
    </source>
</evidence>
<evidence type="ECO:0000313" key="15">
    <source>
        <dbReference type="Proteomes" id="UP000186817"/>
    </source>
</evidence>
<feature type="transmembrane region" description="Helical" evidence="12">
    <location>
        <begin position="349"/>
        <end position="372"/>
    </location>
</feature>
<evidence type="ECO:0000256" key="7">
    <source>
        <dbReference type="ARBA" id="ARBA00022840"/>
    </source>
</evidence>
<evidence type="ECO:0000256" key="5">
    <source>
        <dbReference type="ARBA" id="ARBA00022741"/>
    </source>
</evidence>
<feature type="compositionally biased region" description="Acidic residues" evidence="11">
    <location>
        <begin position="764"/>
        <end position="778"/>
    </location>
</feature>
<dbReference type="GO" id="GO:0010506">
    <property type="term" value="P:regulation of autophagy"/>
    <property type="evidence" value="ECO:0007669"/>
    <property type="project" value="InterPro"/>
</dbReference>
<dbReference type="InterPro" id="IPR025714">
    <property type="entry name" value="Methyltranfer_dom"/>
</dbReference>
<dbReference type="AlphaFoldDB" id="A0A1Q9CXZ4"/>
<dbReference type="InterPro" id="IPR011009">
    <property type="entry name" value="Kinase-like_dom_sf"/>
</dbReference>
<keyword evidence="8 12" id="KW-1133">Transmembrane helix</keyword>
<dbReference type="GO" id="GO:0005776">
    <property type="term" value="C:autophagosome"/>
    <property type="evidence" value="ECO:0007669"/>
    <property type="project" value="TreeGrafter"/>
</dbReference>
<dbReference type="GO" id="GO:0000407">
    <property type="term" value="C:phagophore assembly site"/>
    <property type="evidence" value="ECO:0007669"/>
    <property type="project" value="TreeGrafter"/>
</dbReference>
<keyword evidence="6 14" id="KW-0418">Kinase</keyword>
<dbReference type="OrthoDB" id="412955at2759"/>
<organism evidence="14 15">
    <name type="scientific">Symbiodinium microadriaticum</name>
    <name type="common">Dinoflagellate</name>
    <name type="synonym">Zooxanthella microadriatica</name>
    <dbReference type="NCBI Taxonomy" id="2951"/>
    <lineage>
        <taxon>Eukaryota</taxon>
        <taxon>Sar</taxon>
        <taxon>Alveolata</taxon>
        <taxon>Dinophyceae</taxon>
        <taxon>Suessiales</taxon>
        <taxon>Symbiodiniaceae</taxon>
        <taxon>Symbiodinium</taxon>
    </lineage>
</organism>
<dbReference type="SUPFAM" id="SSF53335">
    <property type="entry name" value="S-adenosyl-L-methionine-dependent methyltransferases"/>
    <property type="match status" value="1"/>
</dbReference>
<name>A0A1Q9CXZ4_SYMMI</name>
<dbReference type="Pfam" id="PF13679">
    <property type="entry name" value="Methyltransf_32"/>
    <property type="match status" value="1"/>
</dbReference>
<dbReference type="PANTHER" id="PTHR24348:SF22">
    <property type="entry name" value="NON-SPECIFIC SERINE_THREONINE PROTEIN KINASE"/>
    <property type="match status" value="1"/>
</dbReference>
<gene>
    <name evidence="14" type="primary">MKK1</name>
    <name evidence="14" type="ORF">AK812_SmicGene30973</name>
</gene>
<dbReference type="Pfam" id="PF04117">
    <property type="entry name" value="Mpv17_PMP22"/>
    <property type="match status" value="1"/>
</dbReference>
<dbReference type="PROSITE" id="PS00107">
    <property type="entry name" value="PROTEIN_KINASE_ATP"/>
    <property type="match status" value="1"/>
</dbReference>
<dbReference type="InterPro" id="IPR017441">
    <property type="entry name" value="Protein_kinase_ATP_BS"/>
</dbReference>
<dbReference type="Proteomes" id="UP000186817">
    <property type="component" value="Unassembled WGS sequence"/>
</dbReference>